<accession>A0A9W6RDC5</accession>
<dbReference type="GO" id="GO:0000166">
    <property type="term" value="F:nucleotide binding"/>
    <property type="evidence" value="ECO:0007669"/>
    <property type="project" value="InterPro"/>
</dbReference>
<protein>
    <submittedName>
        <fullName evidence="4">Dehydrogenase</fullName>
    </submittedName>
</protein>
<dbReference type="PANTHER" id="PTHR43708">
    <property type="entry name" value="CONSERVED EXPRESSED OXIDOREDUCTASE (EUROFUNG)"/>
    <property type="match status" value="1"/>
</dbReference>
<dbReference type="SUPFAM" id="SSF51735">
    <property type="entry name" value="NAD(P)-binding Rossmann-fold domains"/>
    <property type="match status" value="1"/>
</dbReference>
<name>A0A9W6RDC5_9ACTN</name>
<evidence type="ECO:0000259" key="3">
    <source>
        <dbReference type="Pfam" id="PF01408"/>
    </source>
</evidence>
<evidence type="ECO:0000313" key="4">
    <source>
        <dbReference type="EMBL" id="GLY73693.1"/>
    </source>
</evidence>
<comment type="caution">
    <text evidence="4">The sequence shown here is derived from an EMBL/GenBank/DDBJ whole genome shotgun (WGS) entry which is preliminary data.</text>
</comment>
<dbReference type="PANTHER" id="PTHR43708:SF5">
    <property type="entry name" value="CONSERVED EXPRESSED OXIDOREDUCTASE (EUROFUNG)-RELATED"/>
    <property type="match status" value="1"/>
</dbReference>
<evidence type="ECO:0000256" key="2">
    <source>
        <dbReference type="ARBA" id="ARBA00023002"/>
    </source>
</evidence>
<dbReference type="GO" id="GO:0016491">
    <property type="term" value="F:oxidoreductase activity"/>
    <property type="evidence" value="ECO:0007669"/>
    <property type="project" value="UniProtKB-KW"/>
</dbReference>
<dbReference type="InterPro" id="IPR036291">
    <property type="entry name" value="NAD(P)-bd_dom_sf"/>
</dbReference>
<dbReference type="Gene3D" id="3.40.50.720">
    <property type="entry name" value="NAD(P)-binding Rossmann-like Domain"/>
    <property type="match status" value="1"/>
</dbReference>
<dbReference type="InterPro" id="IPR000683">
    <property type="entry name" value="Gfo/Idh/MocA-like_OxRdtase_N"/>
</dbReference>
<dbReference type="Gene3D" id="3.30.360.10">
    <property type="entry name" value="Dihydrodipicolinate Reductase, domain 2"/>
    <property type="match status" value="1"/>
</dbReference>
<dbReference type="AlphaFoldDB" id="A0A9W6RDC5"/>
<reference evidence="4" key="1">
    <citation type="submission" date="2023-03" db="EMBL/GenBank/DDBJ databases">
        <title>Actinoallomurus iriomotensis NBRC 103681.</title>
        <authorList>
            <person name="Ichikawa N."/>
            <person name="Sato H."/>
            <person name="Tonouchi N."/>
        </authorList>
    </citation>
    <scope>NUCLEOTIDE SEQUENCE</scope>
    <source>
        <strain evidence="4">NBRC 103681</strain>
    </source>
</reference>
<dbReference type="Pfam" id="PF01408">
    <property type="entry name" value="GFO_IDH_MocA"/>
    <property type="match status" value="1"/>
</dbReference>
<dbReference type="SUPFAM" id="SSF55347">
    <property type="entry name" value="Glyceraldehyde-3-phosphate dehydrogenase-like, C-terminal domain"/>
    <property type="match status" value="1"/>
</dbReference>
<comment type="similarity">
    <text evidence="1">Belongs to the Gfo/Idh/MocA family.</text>
</comment>
<dbReference type="InterPro" id="IPR051317">
    <property type="entry name" value="Gfo/Idh/MocA_oxidoreduct"/>
</dbReference>
<dbReference type="EMBL" id="BSTJ01000002">
    <property type="protein sequence ID" value="GLY73693.1"/>
    <property type="molecule type" value="Genomic_DNA"/>
</dbReference>
<dbReference type="RefSeq" id="WP_285619178.1">
    <property type="nucleotide sequence ID" value="NZ_BSTJ01000002.1"/>
</dbReference>
<keyword evidence="2" id="KW-0560">Oxidoreductase</keyword>
<evidence type="ECO:0000256" key="1">
    <source>
        <dbReference type="ARBA" id="ARBA00010928"/>
    </source>
</evidence>
<feature type="domain" description="Gfo/Idh/MocA-like oxidoreductase N-terminal" evidence="3">
    <location>
        <begin position="5"/>
        <end position="117"/>
    </location>
</feature>
<gene>
    <name evidence="4" type="ORF">Airi01_019600</name>
</gene>
<proteinExistence type="inferred from homology"/>
<sequence length="294" mass="31017">MTRAIGLAGTGRSAAEIYAPSLASWPKTAFAGVWSPSPDATRALAERHSVPAYDRFAELLDHCDAVAFAVPPAAQSPLAVIAAGRHKHVLLRPPIAGELAGAEELADVVAATDVISQIALTWRYSPTVRSFLSSQVERTHPQGGTGRLISAALAGDTPARPWRPDRGVLMDMGVDVLDLLDAALGHTASIRAHGEPWGWVGLLLEHEGGRFSEVSLYATASADEPARAEVEVFGSGGSAVIDGAEVTGPEAYATMVEEFADAIERHAPHPLDVRHGLHLQRLLDAATTDLLTGR</sequence>
<dbReference type="Proteomes" id="UP001165135">
    <property type="component" value="Unassembled WGS sequence"/>
</dbReference>
<organism evidence="4 5">
    <name type="scientific">Actinoallomurus iriomotensis</name>
    <dbReference type="NCBI Taxonomy" id="478107"/>
    <lineage>
        <taxon>Bacteria</taxon>
        <taxon>Bacillati</taxon>
        <taxon>Actinomycetota</taxon>
        <taxon>Actinomycetes</taxon>
        <taxon>Streptosporangiales</taxon>
        <taxon>Thermomonosporaceae</taxon>
        <taxon>Actinoallomurus</taxon>
    </lineage>
</organism>
<evidence type="ECO:0000313" key="5">
    <source>
        <dbReference type="Proteomes" id="UP001165135"/>
    </source>
</evidence>